<evidence type="ECO:0000313" key="3">
    <source>
        <dbReference type="Proteomes" id="UP000237819"/>
    </source>
</evidence>
<proteinExistence type="predicted"/>
<dbReference type="AlphaFoldDB" id="A0A2S8GFD1"/>
<name>A0A2S8GFD1_9BACT</name>
<keyword evidence="1" id="KW-0812">Transmembrane</keyword>
<sequence>MIRPRTPPNSAHDPEPDLRPPRFSLRSIGIVIALLGAAFALMKWVSPLASAALLLFALTVFAHVAGNYIGTRLKQKRPPKRLPPPPVEDPLTEEEFAPRTQLGETSHVDRIGYAVTLVTTILGAIAGVIFGRYWEPHEFLKPAVFAVALASGAALGGIGGFTIFHFAWQLLQSWRQAMRHSKSATTRR</sequence>
<dbReference type="Proteomes" id="UP000237819">
    <property type="component" value="Unassembled WGS sequence"/>
</dbReference>
<feature type="transmembrane region" description="Helical" evidence="1">
    <location>
        <begin position="111"/>
        <end position="131"/>
    </location>
</feature>
<dbReference type="OrthoDB" id="9847134at2"/>
<organism evidence="2 3">
    <name type="scientific">Blastopirellula marina</name>
    <dbReference type="NCBI Taxonomy" id="124"/>
    <lineage>
        <taxon>Bacteria</taxon>
        <taxon>Pseudomonadati</taxon>
        <taxon>Planctomycetota</taxon>
        <taxon>Planctomycetia</taxon>
        <taxon>Pirellulales</taxon>
        <taxon>Pirellulaceae</taxon>
        <taxon>Blastopirellula</taxon>
    </lineage>
</organism>
<protein>
    <submittedName>
        <fullName evidence="2">Uncharacterized protein</fullName>
    </submittedName>
</protein>
<dbReference type="EMBL" id="PUHZ01000024">
    <property type="protein sequence ID" value="PQO42961.1"/>
    <property type="molecule type" value="Genomic_DNA"/>
</dbReference>
<keyword evidence="1" id="KW-1133">Transmembrane helix</keyword>
<gene>
    <name evidence="2" type="ORF">C5Y93_24880</name>
</gene>
<reference evidence="2 3" key="1">
    <citation type="submission" date="2018-02" db="EMBL/GenBank/DDBJ databases">
        <title>Comparative genomes isolates from brazilian mangrove.</title>
        <authorList>
            <person name="Araujo J.E."/>
            <person name="Taketani R.G."/>
            <person name="Silva M.C.P."/>
            <person name="Loureco M.V."/>
            <person name="Andreote F.D."/>
        </authorList>
    </citation>
    <scope>NUCLEOTIDE SEQUENCE [LARGE SCALE GENOMIC DNA]</scope>
    <source>
        <strain evidence="2 3">Nap-Phe MGV</strain>
    </source>
</reference>
<evidence type="ECO:0000256" key="1">
    <source>
        <dbReference type="SAM" id="Phobius"/>
    </source>
</evidence>
<comment type="caution">
    <text evidence="2">The sequence shown here is derived from an EMBL/GenBank/DDBJ whole genome shotgun (WGS) entry which is preliminary data.</text>
</comment>
<feature type="transmembrane region" description="Helical" evidence="1">
    <location>
        <begin position="48"/>
        <end position="70"/>
    </location>
</feature>
<accession>A0A2S8GFD1</accession>
<feature type="transmembrane region" description="Helical" evidence="1">
    <location>
        <begin position="143"/>
        <end position="171"/>
    </location>
</feature>
<keyword evidence="1" id="KW-0472">Membrane</keyword>
<evidence type="ECO:0000313" key="2">
    <source>
        <dbReference type="EMBL" id="PQO42961.1"/>
    </source>
</evidence>
<feature type="transmembrane region" description="Helical" evidence="1">
    <location>
        <begin position="23"/>
        <end position="42"/>
    </location>
</feature>
<dbReference type="RefSeq" id="WP_105338173.1">
    <property type="nucleotide sequence ID" value="NZ_PUHZ01000024.1"/>
</dbReference>